<dbReference type="Gene3D" id="1.10.1740.10">
    <property type="match status" value="1"/>
</dbReference>
<dbReference type="InterPro" id="IPR036388">
    <property type="entry name" value="WH-like_DNA-bd_sf"/>
</dbReference>
<dbReference type="PANTHER" id="PTHR47756:SF1">
    <property type="entry name" value="BLL0085 PROTEIN"/>
    <property type="match status" value="1"/>
</dbReference>
<keyword evidence="1" id="KW-0238">DNA-binding</keyword>
<evidence type="ECO:0000256" key="1">
    <source>
        <dbReference type="RuleBase" id="RU000716"/>
    </source>
</evidence>
<dbReference type="GO" id="GO:0006352">
    <property type="term" value="P:DNA-templated transcription initiation"/>
    <property type="evidence" value="ECO:0007669"/>
    <property type="project" value="InterPro"/>
</dbReference>
<dbReference type="AlphaFoldDB" id="A0A1C3VSF3"/>
<dbReference type="STRING" id="411945.GA0061102_101742"/>
<dbReference type="NCBIfam" id="TIGR02937">
    <property type="entry name" value="sigma70-ECF"/>
    <property type="match status" value="1"/>
</dbReference>
<feature type="domain" description="DUF6596" evidence="4">
    <location>
        <begin position="184"/>
        <end position="285"/>
    </location>
</feature>
<evidence type="ECO:0000259" key="4">
    <source>
        <dbReference type="Pfam" id="PF20239"/>
    </source>
</evidence>
<dbReference type="Gene3D" id="1.10.10.10">
    <property type="entry name" value="Winged helix-like DNA-binding domain superfamily/Winged helix DNA-binding domain"/>
    <property type="match status" value="1"/>
</dbReference>
<keyword evidence="1" id="KW-0731">Sigma factor</keyword>
<protein>
    <recommendedName>
        <fullName evidence="1">RNA polymerase sigma factor</fullName>
    </recommendedName>
</protein>
<gene>
    <name evidence="5" type="ORF">GA0061102_101742</name>
</gene>
<dbReference type="PROSITE" id="PS01063">
    <property type="entry name" value="SIGMA70_ECF"/>
    <property type="match status" value="1"/>
</dbReference>
<dbReference type="InterPro" id="IPR013324">
    <property type="entry name" value="RNA_pol_sigma_r3/r4-like"/>
</dbReference>
<accession>A0A1C3VSF3</accession>
<evidence type="ECO:0000259" key="3">
    <source>
        <dbReference type="Pfam" id="PF08281"/>
    </source>
</evidence>
<dbReference type="Pfam" id="PF04542">
    <property type="entry name" value="Sigma70_r2"/>
    <property type="match status" value="1"/>
</dbReference>
<feature type="domain" description="RNA polymerase sigma factor 70 region 4 type 2" evidence="3">
    <location>
        <begin position="115"/>
        <end position="166"/>
    </location>
</feature>
<dbReference type="OrthoDB" id="9780299at2"/>
<reference evidence="6" key="1">
    <citation type="submission" date="2016-08" db="EMBL/GenBank/DDBJ databases">
        <authorList>
            <person name="Varghese N."/>
            <person name="Submissions Spin"/>
        </authorList>
    </citation>
    <scope>NUCLEOTIDE SEQUENCE [LARGE SCALE GENOMIC DNA]</scope>
    <source>
        <strain evidence="6">HAMBI 2971</strain>
    </source>
</reference>
<name>A0A1C3VSF3_9HYPH</name>
<dbReference type="Pfam" id="PF20239">
    <property type="entry name" value="DUF6596"/>
    <property type="match status" value="1"/>
</dbReference>
<dbReference type="EMBL" id="FMAH01000017">
    <property type="protein sequence ID" value="SCB30696.1"/>
    <property type="molecule type" value="Genomic_DNA"/>
</dbReference>
<keyword evidence="1" id="KW-0804">Transcription</keyword>
<evidence type="ECO:0000259" key="2">
    <source>
        <dbReference type="Pfam" id="PF04542"/>
    </source>
</evidence>
<keyword evidence="1" id="KW-0805">Transcription regulation</keyword>
<dbReference type="RefSeq" id="WP_092850158.1">
    <property type="nucleotide sequence ID" value="NZ_FMAH01000017.1"/>
</dbReference>
<dbReference type="InterPro" id="IPR000838">
    <property type="entry name" value="RNA_pol_sigma70_ECF_CS"/>
</dbReference>
<dbReference type="PANTHER" id="PTHR47756">
    <property type="entry name" value="BLL6612 PROTEIN-RELATED"/>
    <property type="match status" value="1"/>
</dbReference>
<dbReference type="InterPro" id="IPR046531">
    <property type="entry name" value="DUF6596"/>
</dbReference>
<feature type="domain" description="RNA polymerase sigma-70 region 2" evidence="2">
    <location>
        <begin position="14"/>
        <end position="75"/>
    </location>
</feature>
<dbReference type="InterPro" id="IPR014284">
    <property type="entry name" value="RNA_pol_sigma-70_dom"/>
</dbReference>
<sequence>MTTTGAIEAVWRIEQPKLAARLNRLLRDIGLAEEIAQDAFVLALERWPRAGIPRNPAAWLTRVAKNRALDRLRRTTLIDGKHRELSIDFAELERETPDIEAMLDEDIDDDLLRLIFTACHPVLPAEQRAALALRLLGGLSTQEIGRAFLLPEATVAQRIVRAKRTLRDAEIAFETPRGEERRDRLAAVLEVVYLIFNEGYVATEGPHWLRADLCGEALRLGRSLAALMPQEPEVLGLLALMELHASRFVARVDGVGNPILLLDQDRSRWNWSLIRSGLDGLARAMLLTSMPGPYLLQAMIAACHSRAATAADTDWIAIAAYYQALTLAAPSPIVEINRAVAVGMAFGAAQGLAIADALADEPRLKGSHLLPTVRGDLLAKLGRVAEARAEFRRAAELTGNERERALLLGRAEAPVTQS</sequence>
<comment type="similarity">
    <text evidence="1">Belongs to the sigma-70 factor family. ECF subfamily.</text>
</comment>
<keyword evidence="6" id="KW-1185">Reference proteome</keyword>
<evidence type="ECO:0000313" key="5">
    <source>
        <dbReference type="EMBL" id="SCB30696.1"/>
    </source>
</evidence>
<evidence type="ECO:0000313" key="6">
    <source>
        <dbReference type="Proteomes" id="UP000199435"/>
    </source>
</evidence>
<proteinExistence type="inferred from homology"/>
<dbReference type="InterPro" id="IPR013325">
    <property type="entry name" value="RNA_pol_sigma_r2"/>
</dbReference>
<dbReference type="Proteomes" id="UP000199435">
    <property type="component" value="Unassembled WGS sequence"/>
</dbReference>
<organism evidence="5 6">
    <name type="scientific">Rhizobium miluonense</name>
    <dbReference type="NCBI Taxonomy" id="411945"/>
    <lineage>
        <taxon>Bacteria</taxon>
        <taxon>Pseudomonadati</taxon>
        <taxon>Pseudomonadota</taxon>
        <taxon>Alphaproteobacteria</taxon>
        <taxon>Hyphomicrobiales</taxon>
        <taxon>Rhizobiaceae</taxon>
        <taxon>Rhizobium/Agrobacterium group</taxon>
        <taxon>Rhizobium</taxon>
    </lineage>
</organism>
<dbReference type="Pfam" id="PF08281">
    <property type="entry name" value="Sigma70_r4_2"/>
    <property type="match status" value="1"/>
</dbReference>
<dbReference type="SUPFAM" id="SSF88946">
    <property type="entry name" value="Sigma2 domain of RNA polymerase sigma factors"/>
    <property type="match status" value="1"/>
</dbReference>
<dbReference type="SUPFAM" id="SSF88659">
    <property type="entry name" value="Sigma3 and sigma4 domains of RNA polymerase sigma factors"/>
    <property type="match status" value="1"/>
</dbReference>
<dbReference type="InterPro" id="IPR007627">
    <property type="entry name" value="RNA_pol_sigma70_r2"/>
</dbReference>
<dbReference type="GO" id="GO:0003677">
    <property type="term" value="F:DNA binding"/>
    <property type="evidence" value="ECO:0007669"/>
    <property type="project" value="UniProtKB-KW"/>
</dbReference>
<dbReference type="GO" id="GO:0016987">
    <property type="term" value="F:sigma factor activity"/>
    <property type="evidence" value="ECO:0007669"/>
    <property type="project" value="UniProtKB-KW"/>
</dbReference>
<dbReference type="InterPro" id="IPR013249">
    <property type="entry name" value="RNA_pol_sigma70_r4_t2"/>
</dbReference>